<gene>
    <name evidence="2" type="ORF">MIM_c00040</name>
</gene>
<dbReference type="RefSeq" id="WP_025370701.1">
    <property type="nucleotide sequence ID" value="NZ_CP003915.1"/>
</dbReference>
<sequence length="134" mass="15835">MEIHIPQTAIEYVDRALIMANRRYEANRSKQELESISSLEVMYDSIVQQLTFVRRILTGEEKDKARLWELTFGTYSAKEFDASDPVFFDRLGDAFFIASQIRQGLKVRLPHEVDPNYETRERELRAKYPQEFKP</sequence>
<reference evidence="2 3" key="1">
    <citation type="journal article" date="2014" name="Microbiology">
        <title>Unravelling the complete genome sequence of Advenella mimigardefordensis strain DPN7T and novel insights in the catabolism of the xenobiotic polythioester precursor 3,3'-dithiodipropionate.</title>
        <authorList>
            <person name="Wubbeler J.H."/>
            <person name="Hiessl S."/>
            <person name="Schuldes J."/>
            <person name="Thurmer A."/>
            <person name="Daniel R."/>
            <person name="Steinbuchel A."/>
        </authorList>
    </citation>
    <scope>NUCLEOTIDE SEQUENCE [LARGE SCALE GENOMIC DNA]</scope>
    <source>
        <strain evidence="3">DSM 17166 / LMG 22922 / DPN7</strain>
    </source>
</reference>
<dbReference type="STRING" id="1247726.MIM_c00040"/>
<evidence type="ECO:0000313" key="3">
    <source>
        <dbReference type="Proteomes" id="UP000019095"/>
    </source>
</evidence>
<dbReference type="Proteomes" id="UP000019095">
    <property type="component" value="Chromosome"/>
</dbReference>
<keyword evidence="3" id="KW-1185">Reference proteome</keyword>
<dbReference type="eggNOG" id="ENOG50338HX">
    <property type="taxonomic scope" value="Bacteria"/>
</dbReference>
<proteinExistence type="predicted"/>
<evidence type="ECO:0000259" key="1">
    <source>
        <dbReference type="Pfam" id="PF18660"/>
    </source>
</evidence>
<accession>W0P9E0</accession>
<dbReference type="Pfam" id="PF18660">
    <property type="entry name" value="Tsi6"/>
    <property type="match status" value="1"/>
</dbReference>
<dbReference type="KEGG" id="amim:MIM_c00040"/>
<evidence type="ECO:0000313" key="2">
    <source>
        <dbReference type="EMBL" id="AHG62107.1"/>
    </source>
</evidence>
<dbReference type="InterPro" id="IPR040818">
    <property type="entry name" value="Tsi6"/>
</dbReference>
<name>W0P9E0_ADVMD</name>
<dbReference type="AlphaFoldDB" id="W0P9E0"/>
<dbReference type="EMBL" id="CP003915">
    <property type="protein sequence ID" value="AHG62107.1"/>
    <property type="molecule type" value="Genomic_DNA"/>
</dbReference>
<organism evidence="2 3">
    <name type="scientific">Advenella mimigardefordensis (strain DSM 17166 / LMG 22922 / DPN7)</name>
    <dbReference type="NCBI Taxonomy" id="1247726"/>
    <lineage>
        <taxon>Bacteria</taxon>
        <taxon>Pseudomonadati</taxon>
        <taxon>Pseudomonadota</taxon>
        <taxon>Betaproteobacteria</taxon>
        <taxon>Burkholderiales</taxon>
        <taxon>Alcaligenaceae</taxon>
    </lineage>
</organism>
<protein>
    <recommendedName>
        <fullName evidence="1">Tsi6 domain-containing protein</fullName>
    </recommendedName>
</protein>
<feature type="domain" description="Tsi6" evidence="1">
    <location>
        <begin position="8"/>
        <end position="100"/>
    </location>
</feature>
<dbReference type="HOGENOM" id="CLU_161899_1_0_4"/>